<feature type="compositionally biased region" description="Low complexity" evidence="1">
    <location>
        <begin position="78"/>
        <end position="100"/>
    </location>
</feature>
<dbReference type="PROSITE" id="PS00195">
    <property type="entry name" value="GLUTAREDOXIN_1"/>
    <property type="match status" value="1"/>
</dbReference>
<proteinExistence type="predicted"/>
<dbReference type="Proteomes" id="UP001150924">
    <property type="component" value="Unassembled WGS sequence"/>
</dbReference>
<keyword evidence="4" id="KW-1185">Reference proteome</keyword>
<dbReference type="RefSeq" id="WP_267775649.1">
    <property type="nucleotide sequence ID" value="NZ_JAPNKE010000002.1"/>
</dbReference>
<gene>
    <name evidence="3" type="ORF">OV079_43480</name>
</gene>
<feature type="domain" description="GST N-terminal" evidence="2">
    <location>
        <begin position="33"/>
        <end position="66"/>
    </location>
</feature>
<evidence type="ECO:0000256" key="1">
    <source>
        <dbReference type="SAM" id="MobiDB-lite"/>
    </source>
</evidence>
<dbReference type="EMBL" id="JAPNKE010000002">
    <property type="protein sequence ID" value="MCY1012286.1"/>
    <property type="molecule type" value="Genomic_DNA"/>
</dbReference>
<dbReference type="PANTHER" id="PTHR45288:SF1">
    <property type="entry name" value="THIOREDOXIN FAMILY PROTEIN"/>
    <property type="match status" value="1"/>
</dbReference>
<dbReference type="InterPro" id="IPR011767">
    <property type="entry name" value="GLR_AS"/>
</dbReference>
<sequence length="113" mass="11931">MTRLGSAVATAVRFGLGGRVGATGPRPTGELVLYEFEACPFCRKVREALVWLDLDVTMRPCPPGGTRFGPGGSRRSRSWSTTGSSSASRRRSCATSSTATATATCRWPCGSGR</sequence>
<dbReference type="SUPFAM" id="SSF52833">
    <property type="entry name" value="Thioredoxin-like"/>
    <property type="match status" value="1"/>
</dbReference>
<dbReference type="Gene3D" id="3.40.30.10">
    <property type="entry name" value="Glutaredoxin"/>
    <property type="match status" value="1"/>
</dbReference>
<organism evidence="3 4">
    <name type="scientific">Nannocystis pusilla</name>
    <dbReference type="NCBI Taxonomy" id="889268"/>
    <lineage>
        <taxon>Bacteria</taxon>
        <taxon>Pseudomonadati</taxon>
        <taxon>Myxococcota</taxon>
        <taxon>Polyangia</taxon>
        <taxon>Nannocystales</taxon>
        <taxon>Nannocystaceae</taxon>
        <taxon>Nannocystis</taxon>
    </lineage>
</organism>
<dbReference type="InterPro" id="IPR036249">
    <property type="entry name" value="Thioredoxin-like_sf"/>
</dbReference>
<evidence type="ECO:0000259" key="2">
    <source>
        <dbReference type="Pfam" id="PF13417"/>
    </source>
</evidence>
<evidence type="ECO:0000313" key="4">
    <source>
        <dbReference type="Proteomes" id="UP001150924"/>
    </source>
</evidence>
<dbReference type="PANTHER" id="PTHR45288">
    <property type="entry name" value="THIOREDOXIN FAMILY PROTEIN"/>
    <property type="match status" value="1"/>
</dbReference>
<accession>A0A9X3EY99</accession>
<reference evidence="3" key="1">
    <citation type="submission" date="2022-11" db="EMBL/GenBank/DDBJ databases">
        <title>Minimal conservation of predation-associated metabolite biosynthetic gene clusters underscores biosynthetic potential of Myxococcota including descriptions for ten novel species: Archangium lansinium sp. nov., Myxococcus landrumus sp. nov., Nannocystis bai.</title>
        <authorList>
            <person name="Ahearne A."/>
            <person name="Stevens C."/>
            <person name="Phillips K."/>
        </authorList>
    </citation>
    <scope>NUCLEOTIDE SEQUENCE</scope>
    <source>
        <strain evidence="3">Na p29</strain>
    </source>
</reference>
<name>A0A9X3EY99_9BACT</name>
<evidence type="ECO:0000313" key="3">
    <source>
        <dbReference type="EMBL" id="MCY1012286.1"/>
    </source>
</evidence>
<dbReference type="AlphaFoldDB" id="A0A9X3EY99"/>
<dbReference type="Pfam" id="PF13417">
    <property type="entry name" value="GST_N_3"/>
    <property type="match status" value="1"/>
</dbReference>
<comment type="caution">
    <text evidence="3">The sequence shown here is derived from an EMBL/GenBank/DDBJ whole genome shotgun (WGS) entry which is preliminary data.</text>
</comment>
<feature type="region of interest" description="Disordered" evidence="1">
    <location>
        <begin position="61"/>
        <end position="100"/>
    </location>
</feature>
<protein>
    <submittedName>
        <fullName evidence="3">Glutathione S-transferase N-terminal domain-containing protein</fullName>
    </submittedName>
</protein>
<dbReference type="InterPro" id="IPR004045">
    <property type="entry name" value="Glutathione_S-Trfase_N"/>
</dbReference>